<dbReference type="Proteomes" id="UP000275846">
    <property type="component" value="Unassembled WGS sequence"/>
</dbReference>
<feature type="compositionally biased region" description="Basic and acidic residues" evidence="1">
    <location>
        <begin position="11"/>
        <end position="33"/>
    </location>
</feature>
<accession>A0A183SG69</accession>
<evidence type="ECO:0000256" key="1">
    <source>
        <dbReference type="SAM" id="MobiDB-lite"/>
    </source>
</evidence>
<proteinExistence type="predicted"/>
<feature type="region of interest" description="Disordered" evidence="1">
    <location>
        <begin position="1"/>
        <end position="34"/>
    </location>
</feature>
<reference evidence="2 3" key="2">
    <citation type="submission" date="2018-11" db="EMBL/GenBank/DDBJ databases">
        <authorList>
            <consortium name="Pathogen Informatics"/>
        </authorList>
    </citation>
    <scope>NUCLEOTIDE SEQUENCE [LARGE SCALE GENOMIC DNA]</scope>
    <source>
        <strain evidence="2 3">NST_G2</strain>
    </source>
</reference>
<keyword evidence="3" id="KW-1185">Reference proteome</keyword>
<evidence type="ECO:0000313" key="3">
    <source>
        <dbReference type="Proteomes" id="UP000275846"/>
    </source>
</evidence>
<gene>
    <name evidence="2" type="ORF">SSLN_LOCUS3217</name>
</gene>
<protein>
    <submittedName>
        <fullName evidence="2 4">Uncharacterized protein</fullName>
    </submittedName>
</protein>
<reference evidence="4" key="1">
    <citation type="submission" date="2016-06" db="UniProtKB">
        <authorList>
            <consortium name="WormBaseParasite"/>
        </authorList>
    </citation>
    <scope>IDENTIFICATION</scope>
</reference>
<dbReference type="WBParaSite" id="SSLN_0000331701-mRNA-1">
    <property type="protein sequence ID" value="SSLN_0000331701-mRNA-1"/>
    <property type="gene ID" value="SSLN_0000331701"/>
</dbReference>
<evidence type="ECO:0000313" key="2">
    <source>
        <dbReference type="EMBL" id="VDL89602.1"/>
    </source>
</evidence>
<feature type="compositionally biased region" description="Polar residues" evidence="1">
    <location>
        <begin position="1"/>
        <end position="10"/>
    </location>
</feature>
<organism evidence="4">
    <name type="scientific">Schistocephalus solidus</name>
    <name type="common">Tapeworm</name>
    <dbReference type="NCBI Taxonomy" id="70667"/>
    <lineage>
        <taxon>Eukaryota</taxon>
        <taxon>Metazoa</taxon>
        <taxon>Spiralia</taxon>
        <taxon>Lophotrochozoa</taxon>
        <taxon>Platyhelminthes</taxon>
        <taxon>Cestoda</taxon>
        <taxon>Eucestoda</taxon>
        <taxon>Diphyllobothriidea</taxon>
        <taxon>Diphyllobothriidae</taxon>
        <taxon>Schistocephalus</taxon>
    </lineage>
</organism>
<name>A0A183SG69_SCHSO</name>
<evidence type="ECO:0000313" key="4">
    <source>
        <dbReference type="WBParaSite" id="SSLN_0000331701-mRNA-1"/>
    </source>
</evidence>
<sequence length="66" mass="7420">MYTKNASEPSQHLDVELHSTLHNHQAPENKAERPNATAAILCSCLSDLLEKLGDYSEGKWPNMQQQ</sequence>
<dbReference type="AlphaFoldDB" id="A0A183SG69"/>
<dbReference type="EMBL" id="UYSU01032466">
    <property type="protein sequence ID" value="VDL89602.1"/>
    <property type="molecule type" value="Genomic_DNA"/>
</dbReference>